<protein>
    <submittedName>
        <fullName evidence="1">Uncharacterized protein</fullName>
    </submittedName>
</protein>
<dbReference type="EMBL" id="JARKIE010000060">
    <property type="protein sequence ID" value="KAJ7691207.1"/>
    <property type="molecule type" value="Genomic_DNA"/>
</dbReference>
<keyword evidence="2" id="KW-1185">Reference proteome</keyword>
<accession>A0AAD7DGQ4</accession>
<evidence type="ECO:0000313" key="1">
    <source>
        <dbReference type="EMBL" id="KAJ7691207.1"/>
    </source>
</evidence>
<sequence length="125" mass="13941">MLSASSRFSFHCHASIQCFTEEHRRSQHLMPNAKEAGARNIMMPGVKTRSGGKAMAKKARTARNIVLGRPHSNYLPLLLLHLFYRPLSRFDPNLIAPTPIDEHVTPALVARALHADGITWEDFAG</sequence>
<evidence type="ECO:0000313" key="2">
    <source>
        <dbReference type="Proteomes" id="UP001221757"/>
    </source>
</evidence>
<dbReference type="AlphaFoldDB" id="A0AAD7DGQ4"/>
<comment type="caution">
    <text evidence="1">The sequence shown here is derived from an EMBL/GenBank/DDBJ whole genome shotgun (WGS) entry which is preliminary data.</text>
</comment>
<name>A0AAD7DGQ4_MYCRO</name>
<reference evidence="1" key="1">
    <citation type="submission" date="2023-03" db="EMBL/GenBank/DDBJ databases">
        <title>Massive genome expansion in bonnet fungi (Mycena s.s.) driven by repeated elements and novel gene families across ecological guilds.</title>
        <authorList>
            <consortium name="Lawrence Berkeley National Laboratory"/>
            <person name="Harder C.B."/>
            <person name="Miyauchi S."/>
            <person name="Viragh M."/>
            <person name="Kuo A."/>
            <person name="Thoen E."/>
            <person name="Andreopoulos B."/>
            <person name="Lu D."/>
            <person name="Skrede I."/>
            <person name="Drula E."/>
            <person name="Henrissat B."/>
            <person name="Morin E."/>
            <person name="Kohler A."/>
            <person name="Barry K."/>
            <person name="LaButti K."/>
            <person name="Morin E."/>
            <person name="Salamov A."/>
            <person name="Lipzen A."/>
            <person name="Mereny Z."/>
            <person name="Hegedus B."/>
            <person name="Baldrian P."/>
            <person name="Stursova M."/>
            <person name="Weitz H."/>
            <person name="Taylor A."/>
            <person name="Grigoriev I.V."/>
            <person name="Nagy L.G."/>
            <person name="Martin F."/>
            <person name="Kauserud H."/>
        </authorList>
    </citation>
    <scope>NUCLEOTIDE SEQUENCE</scope>
    <source>
        <strain evidence="1">CBHHK067</strain>
    </source>
</reference>
<organism evidence="1 2">
    <name type="scientific">Mycena rosella</name>
    <name type="common">Pink bonnet</name>
    <name type="synonym">Agaricus rosellus</name>
    <dbReference type="NCBI Taxonomy" id="1033263"/>
    <lineage>
        <taxon>Eukaryota</taxon>
        <taxon>Fungi</taxon>
        <taxon>Dikarya</taxon>
        <taxon>Basidiomycota</taxon>
        <taxon>Agaricomycotina</taxon>
        <taxon>Agaricomycetes</taxon>
        <taxon>Agaricomycetidae</taxon>
        <taxon>Agaricales</taxon>
        <taxon>Marasmiineae</taxon>
        <taxon>Mycenaceae</taxon>
        <taxon>Mycena</taxon>
    </lineage>
</organism>
<dbReference type="Proteomes" id="UP001221757">
    <property type="component" value="Unassembled WGS sequence"/>
</dbReference>
<gene>
    <name evidence="1" type="ORF">B0H17DRAFT_1201306</name>
</gene>
<proteinExistence type="predicted"/>